<feature type="compositionally biased region" description="Low complexity" evidence="1">
    <location>
        <begin position="189"/>
        <end position="200"/>
    </location>
</feature>
<feature type="compositionally biased region" description="Polar residues" evidence="1">
    <location>
        <begin position="201"/>
        <end position="210"/>
    </location>
</feature>
<feature type="compositionally biased region" description="Polar residues" evidence="1">
    <location>
        <begin position="146"/>
        <end position="159"/>
    </location>
</feature>
<keyword evidence="3" id="KW-1185">Reference proteome</keyword>
<evidence type="ECO:0000313" key="2">
    <source>
        <dbReference type="EMBL" id="GGJ15429.1"/>
    </source>
</evidence>
<feature type="region of interest" description="Disordered" evidence="1">
    <location>
        <begin position="43"/>
        <end position="72"/>
    </location>
</feature>
<sequence length="210" mass="23261">MSDEYEMLTVRISKEKKKRWKDYVEESNQPTLSQLVRIATEREIARENPLEKGDPKSKEPAPEVTNKLEQISHKLQSVDRRLSAIESERYGDEDLTTLATEIYRILPNSIAEIQSAIAQNEDTSSVSGPQSSGEYMIEAMGDDSQETASASQSHDPSENLACTGSIANIAAMLDADEEAVQLAVKRLQSTTHSVSSTESEAGTTQYYKNN</sequence>
<feature type="compositionally biased region" description="Basic and acidic residues" evidence="1">
    <location>
        <begin position="43"/>
        <end position="61"/>
    </location>
</feature>
<reference evidence="2" key="2">
    <citation type="submission" date="2020-09" db="EMBL/GenBank/DDBJ databases">
        <authorList>
            <person name="Sun Q."/>
            <person name="Ohkuma M."/>
        </authorList>
    </citation>
    <scope>NUCLEOTIDE SEQUENCE</scope>
    <source>
        <strain evidence="2">JCM 14359</strain>
    </source>
</reference>
<dbReference type="RefSeq" id="WP_188788231.1">
    <property type="nucleotide sequence ID" value="NZ_BMOC01000022.1"/>
</dbReference>
<feature type="region of interest" description="Disordered" evidence="1">
    <location>
        <begin position="140"/>
        <end position="159"/>
    </location>
</feature>
<name>A0A830EKV8_9EURY</name>
<dbReference type="Proteomes" id="UP000653099">
    <property type="component" value="Unassembled WGS sequence"/>
</dbReference>
<dbReference type="OrthoDB" id="381406at2157"/>
<evidence type="ECO:0000313" key="3">
    <source>
        <dbReference type="Proteomes" id="UP000653099"/>
    </source>
</evidence>
<gene>
    <name evidence="2" type="ORF">GCM10008995_26580</name>
</gene>
<dbReference type="EMBL" id="BMOC01000022">
    <property type="protein sequence ID" value="GGJ15429.1"/>
    <property type="molecule type" value="Genomic_DNA"/>
</dbReference>
<accession>A0A830EKV8</accession>
<organism evidence="2 3">
    <name type="scientific">Halobellus salinus</name>
    <dbReference type="NCBI Taxonomy" id="931585"/>
    <lineage>
        <taxon>Archaea</taxon>
        <taxon>Methanobacteriati</taxon>
        <taxon>Methanobacteriota</taxon>
        <taxon>Stenosarchaea group</taxon>
        <taxon>Halobacteria</taxon>
        <taxon>Halobacteriales</taxon>
        <taxon>Haloferacaceae</taxon>
        <taxon>Halobellus</taxon>
    </lineage>
</organism>
<evidence type="ECO:0000256" key="1">
    <source>
        <dbReference type="SAM" id="MobiDB-lite"/>
    </source>
</evidence>
<protein>
    <submittedName>
        <fullName evidence="2">Uncharacterized protein</fullName>
    </submittedName>
</protein>
<reference evidence="2" key="1">
    <citation type="journal article" date="2014" name="Int. J. Syst. Evol. Microbiol.">
        <title>Complete genome sequence of Corynebacterium casei LMG S-19264T (=DSM 44701T), isolated from a smear-ripened cheese.</title>
        <authorList>
            <consortium name="US DOE Joint Genome Institute (JGI-PGF)"/>
            <person name="Walter F."/>
            <person name="Albersmeier A."/>
            <person name="Kalinowski J."/>
            <person name="Ruckert C."/>
        </authorList>
    </citation>
    <scope>NUCLEOTIDE SEQUENCE</scope>
    <source>
        <strain evidence="2">JCM 14359</strain>
    </source>
</reference>
<dbReference type="AlphaFoldDB" id="A0A830EKV8"/>
<proteinExistence type="predicted"/>
<feature type="region of interest" description="Disordered" evidence="1">
    <location>
        <begin position="188"/>
        <end position="210"/>
    </location>
</feature>
<comment type="caution">
    <text evidence="2">The sequence shown here is derived from an EMBL/GenBank/DDBJ whole genome shotgun (WGS) entry which is preliminary data.</text>
</comment>